<organism evidence="2 3">
    <name type="scientific">Candidatus Andeanibacterium colombiense</name>
    <dbReference type="NCBI Taxonomy" id="3121345"/>
    <lineage>
        <taxon>Bacteria</taxon>
        <taxon>Pseudomonadati</taxon>
        <taxon>Pseudomonadota</taxon>
        <taxon>Alphaproteobacteria</taxon>
        <taxon>Sphingomonadales</taxon>
        <taxon>Sphingomonadaceae</taxon>
        <taxon>Candidatus Andeanibacterium</taxon>
    </lineage>
</organism>
<dbReference type="AlphaFoldDB" id="A0AAJ5X2B1"/>
<sequence length="126" mass="14038">MRKWHRWLATVFGIFLFWIALTGFGIQLLDLSRGEKHEAPAAAAAPAGFTCPAGWSCKPARRPDPAHEASEFVKHLHSGEALGPLGVWISLASSIALLFFAVSGLWMYVRMFRARARNGAKRTLFW</sequence>
<keyword evidence="1" id="KW-0812">Transmembrane</keyword>
<evidence type="ECO:0000313" key="2">
    <source>
        <dbReference type="EMBL" id="WEK45283.1"/>
    </source>
</evidence>
<protein>
    <submittedName>
        <fullName evidence="2">PepSY domain-containing protein</fullName>
    </submittedName>
</protein>
<name>A0AAJ5X2B1_9SPHN</name>
<dbReference type="InterPro" id="IPR005625">
    <property type="entry name" value="PepSY-ass_TM"/>
</dbReference>
<evidence type="ECO:0000313" key="3">
    <source>
        <dbReference type="Proteomes" id="UP001218362"/>
    </source>
</evidence>
<dbReference type="KEGG" id="acob:P0Y56_09565"/>
<evidence type="ECO:0000256" key="1">
    <source>
        <dbReference type="SAM" id="Phobius"/>
    </source>
</evidence>
<feature type="transmembrane region" description="Helical" evidence="1">
    <location>
        <begin position="85"/>
        <end position="109"/>
    </location>
</feature>
<keyword evidence="1" id="KW-1133">Transmembrane helix</keyword>
<gene>
    <name evidence="2" type="ORF">P0Y56_09565</name>
</gene>
<feature type="transmembrane region" description="Helical" evidence="1">
    <location>
        <begin position="7"/>
        <end position="29"/>
    </location>
</feature>
<dbReference type="EMBL" id="CP119316">
    <property type="protein sequence ID" value="WEK45283.1"/>
    <property type="molecule type" value="Genomic_DNA"/>
</dbReference>
<dbReference type="Pfam" id="PF03929">
    <property type="entry name" value="PepSY_TM"/>
    <property type="match status" value="1"/>
</dbReference>
<dbReference type="Proteomes" id="UP001218362">
    <property type="component" value="Chromosome"/>
</dbReference>
<keyword evidence="1" id="KW-0472">Membrane</keyword>
<reference evidence="2" key="1">
    <citation type="submission" date="2023-03" db="EMBL/GenBank/DDBJ databases">
        <title>Andean soil-derived lignocellulolytic bacterial consortium as a source of novel taxa and putative plastic-active enzymes.</title>
        <authorList>
            <person name="Diaz-Garcia L."/>
            <person name="Chuvochina M."/>
            <person name="Feuerriegel G."/>
            <person name="Bunk B."/>
            <person name="Sproer C."/>
            <person name="Streit W.R."/>
            <person name="Rodriguez L.M."/>
            <person name="Overmann J."/>
            <person name="Jimenez D.J."/>
        </authorList>
    </citation>
    <scope>NUCLEOTIDE SEQUENCE</scope>
    <source>
        <strain evidence="2">MAG 26</strain>
    </source>
</reference>
<proteinExistence type="predicted"/>
<accession>A0AAJ5X2B1</accession>